<feature type="domain" description="C2H2-type" evidence="2">
    <location>
        <begin position="526"/>
        <end position="548"/>
    </location>
</feature>
<sequence>MAVPPTASTLMPSSIGSLPSTIYDIDISASRYDIHSNQVYTRAHSIIEEEEEEEQNDSSELGYYCRACLESLASLWEARQHVGLQTHKDAMRAYIDMTDDSSSSSDDDDPYGPRGRSPERSESRGSIMSEIPTSSRPSRPSFPPPASYSSFGTTSTNRVSLTPRQHSSRPSSARVRLTPASRSEASMSSMSSNFASFGGVDTPPTSRLSSQSITDAHYRQLSGPPSPPSYRFLGAVHTDRTIGRTPDEFLASRRGLTPNSSDSRRDFCQSWRYGDDEERPWRAQKRLRECDEEKAVILKAKIPRETPVYDAEVYLGQPGEKYGGEWCEDAGCWLTEVQPICVVVGGTVIEEQPDEEIVILDTSIRCEICKLYVDTHDASEEEVIRIKYDHQSNPAHLVRREKMRKRFGICEAFNREIDKVKAHRIKLGLTANGRPRQTGLKDVWFHFSEEGTSFVRFPLSVQSNLEYHDWCFEVGQDPRLYYNSGWHFPVKEERKEEGKVLPKSDEMKLEDISYLTKGDTAGANYCCRCNVTLTSPWEIQKHLRTKTHRERSAVGQQVDERPPLIELEADILFTKQPTEKEGETETTEKEGETETTEVKIEEEAKCDPLSNEEREIAEVWGDEENSGGCPASAAVEFDRMVAAIINGESIEQSF</sequence>
<reference evidence="3 4" key="1">
    <citation type="submission" date="2020-04" db="EMBL/GenBank/DDBJ databases">
        <title>Perkinsus chesapeaki whole genome sequence.</title>
        <authorList>
            <person name="Bogema D.R."/>
        </authorList>
    </citation>
    <scope>NUCLEOTIDE SEQUENCE [LARGE SCALE GENOMIC DNA]</scope>
    <source>
        <strain evidence="3">ATCC PRA-425</strain>
    </source>
</reference>
<protein>
    <recommendedName>
        <fullName evidence="2">C2H2-type domain-containing protein</fullName>
    </recommendedName>
</protein>
<dbReference type="AlphaFoldDB" id="A0A7J6L870"/>
<dbReference type="PROSITE" id="PS00028">
    <property type="entry name" value="ZINC_FINGER_C2H2_1"/>
    <property type="match status" value="1"/>
</dbReference>
<dbReference type="Proteomes" id="UP000591131">
    <property type="component" value="Unassembled WGS sequence"/>
</dbReference>
<feature type="region of interest" description="Disordered" evidence="1">
    <location>
        <begin position="576"/>
        <end position="598"/>
    </location>
</feature>
<evidence type="ECO:0000256" key="1">
    <source>
        <dbReference type="SAM" id="MobiDB-lite"/>
    </source>
</evidence>
<dbReference type="InterPro" id="IPR013087">
    <property type="entry name" value="Znf_C2H2_type"/>
</dbReference>
<feature type="compositionally biased region" description="Basic and acidic residues" evidence="1">
    <location>
        <begin position="577"/>
        <end position="598"/>
    </location>
</feature>
<feature type="compositionally biased region" description="Polar residues" evidence="1">
    <location>
        <begin position="151"/>
        <end position="171"/>
    </location>
</feature>
<feature type="compositionally biased region" description="Low complexity" evidence="1">
    <location>
        <begin position="180"/>
        <end position="191"/>
    </location>
</feature>
<evidence type="ECO:0000259" key="2">
    <source>
        <dbReference type="PROSITE" id="PS00028"/>
    </source>
</evidence>
<evidence type="ECO:0000313" key="3">
    <source>
        <dbReference type="EMBL" id="KAF4655395.1"/>
    </source>
</evidence>
<name>A0A7J6L870_PERCH</name>
<organism evidence="3 4">
    <name type="scientific">Perkinsus chesapeaki</name>
    <name type="common">Clam parasite</name>
    <name type="synonym">Perkinsus andrewsi</name>
    <dbReference type="NCBI Taxonomy" id="330153"/>
    <lineage>
        <taxon>Eukaryota</taxon>
        <taxon>Sar</taxon>
        <taxon>Alveolata</taxon>
        <taxon>Perkinsozoa</taxon>
        <taxon>Perkinsea</taxon>
        <taxon>Perkinsida</taxon>
        <taxon>Perkinsidae</taxon>
        <taxon>Perkinsus</taxon>
    </lineage>
</organism>
<feature type="region of interest" description="Disordered" evidence="1">
    <location>
        <begin position="98"/>
        <end position="191"/>
    </location>
</feature>
<proteinExistence type="predicted"/>
<comment type="caution">
    <text evidence="3">The sequence shown here is derived from an EMBL/GenBank/DDBJ whole genome shotgun (WGS) entry which is preliminary data.</text>
</comment>
<dbReference type="EMBL" id="JAAPAO010000659">
    <property type="protein sequence ID" value="KAF4655395.1"/>
    <property type="molecule type" value="Genomic_DNA"/>
</dbReference>
<feature type="compositionally biased region" description="Low complexity" evidence="1">
    <location>
        <begin position="124"/>
        <end position="139"/>
    </location>
</feature>
<evidence type="ECO:0000313" key="4">
    <source>
        <dbReference type="Proteomes" id="UP000591131"/>
    </source>
</evidence>
<dbReference type="OrthoDB" id="10512183at2759"/>
<accession>A0A7J6L870</accession>
<gene>
    <name evidence="3" type="ORF">FOL47_009439</name>
</gene>
<keyword evidence="4" id="KW-1185">Reference proteome</keyword>